<sequence>MNIKKVWLILSSVWIALWSYLYVPVLLEEVESFENSVSEQFRSDALLNFKKCLFDNGTDYLSVKLDSANYCKDYVAKQCGNVLFCSKDLFRELCFKSYIEPCRHFAFVDPNKTDGVDRSLKRKAGLFIEKGYYLAFLFYIAFSVLIPYLMSLAPKFKKWLYT</sequence>
<feature type="transmembrane region" description="Helical" evidence="1">
    <location>
        <begin position="6"/>
        <end position="27"/>
    </location>
</feature>
<evidence type="ECO:0000313" key="2">
    <source>
        <dbReference type="EMBL" id="BBL89035.1"/>
    </source>
</evidence>
<organism evidence="2 3">
    <name type="scientific">Vibrio rotiferianus</name>
    <dbReference type="NCBI Taxonomy" id="190895"/>
    <lineage>
        <taxon>Bacteria</taxon>
        <taxon>Pseudomonadati</taxon>
        <taxon>Pseudomonadota</taxon>
        <taxon>Gammaproteobacteria</taxon>
        <taxon>Vibrionales</taxon>
        <taxon>Vibrionaceae</taxon>
        <taxon>Vibrio</taxon>
    </lineage>
</organism>
<keyword evidence="1" id="KW-0812">Transmembrane</keyword>
<reference evidence="3" key="1">
    <citation type="submission" date="2019-07" db="EMBL/GenBank/DDBJ databases">
        <title>Complete Genome Sequences of Vibrion rotiferianus strain AM7.</title>
        <authorList>
            <person name="Miyazaki K."/>
            <person name="Wiseschart A."/>
            <person name="Pootanakit K."/>
            <person name="Ishimori K."/>
            <person name="Kitahara K."/>
        </authorList>
    </citation>
    <scope>NUCLEOTIDE SEQUENCE [LARGE SCALE GENOMIC DNA]</scope>
    <source>
        <strain evidence="3">AM7</strain>
    </source>
</reference>
<dbReference type="Proteomes" id="UP000315115">
    <property type="component" value="Chromosome 1"/>
</dbReference>
<gene>
    <name evidence="2" type="ORF">VroAM7_16880</name>
</gene>
<evidence type="ECO:0000313" key="3">
    <source>
        <dbReference type="Proteomes" id="UP000315115"/>
    </source>
</evidence>
<evidence type="ECO:0000256" key="1">
    <source>
        <dbReference type="SAM" id="Phobius"/>
    </source>
</evidence>
<keyword evidence="1" id="KW-1133">Transmembrane helix</keyword>
<dbReference type="RefSeq" id="WP_143692596.1">
    <property type="nucleotide sequence ID" value="NZ_AP019798.1"/>
</dbReference>
<proteinExistence type="predicted"/>
<protein>
    <submittedName>
        <fullName evidence="2">Uncharacterized protein</fullName>
    </submittedName>
</protein>
<accession>A0A510I5L3</accession>
<dbReference type="AlphaFoldDB" id="A0A510I5L3"/>
<feature type="transmembrane region" description="Helical" evidence="1">
    <location>
        <begin position="131"/>
        <end position="150"/>
    </location>
</feature>
<dbReference type="EMBL" id="AP019798">
    <property type="protein sequence ID" value="BBL89035.1"/>
    <property type="molecule type" value="Genomic_DNA"/>
</dbReference>
<name>A0A510I5L3_9VIBR</name>
<keyword evidence="1" id="KW-0472">Membrane</keyword>